<feature type="region of interest" description="Disordered" evidence="1">
    <location>
        <begin position="292"/>
        <end position="322"/>
    </location>
</feature>
<dbReference type="AlphaFoldDB" id="A0A699JSL4"/>
<proteinExistence type="predicted"/>
<accession>A0A699JSL4</accession>
<name>A0A699JSL4_TANCI</name>
<comment type="caution">
    <text evidence="2">The sequence shown here is derived from an EMBL/GenBank/DDBJ whole genome shotgun (WGS) entry which is preliminary data.</text>
</comment>
<feature type="compositionally biased region" description="Basic and acidic residues" evidence="1">
    <location>
        <begin position="181"/>
        <end position="199"/>
    </location>
</feature>
<evidence type="ECO:0008006" key="3">
    <source>
        <dbReference type="Google" id="ProtNLM"/>
    </source>
</evidence>
<feature type="non-terminal residue" evidence="2">
    <location>
        <position position="1"/>
    </location>
</feature>
<dbReference type="EMBL" id="BKCJ010436920">
    <property type="protein sequence ID" value="GFA51160.1"/>
    <property type="molecule type" value="Genomic_DNA"/>
</dbReference>
<feature type="region of interest" description="Disordered" evidence="1">
    <location>
        <begin position="181"/>
        <end position="252"/>
    </location>
</feature>
<evidence type="ECO:0000256" key="1">
    <source>
        <dbReference type="SAM" id="MobiDB-lite"/>
    </source>
</evidence>
<feature type="non-terminal residue" evidence="2">
    <location>
        <position position="355"/>
    </location>
</feature>
<feature type="compositionally biased region" description="Basic and acidic residues" evidence="1">
    <location>
        <begin position="292"/>
        <end position="301"/>
    </location>
</feature>
<organism evidence="2">
    <name type="scientific">Tanacetum cinerariifolium</name>
    <name type="common">Dalmatian daisy</name>
    <name type="synonym">Chrysanthemum cinerariifolium</name>
    <dbReference type="NCBI Taxonomy" id="118510"/>
    <lineage>
        <taxon>Eukaryota</taxon>
        <taxon>Viridiplantae</taxon>
        <taxon>Streptophyta</taxon>
        <taxon>Embryophyta</taxon>
        <taxon>Tracheophyta</taxon>
        <taxon>Spermatophyta</taxon>
        <taxon>Magnoliopsida</taxon>
        <taxon>eudicotyledons</taxon>
        <taxon>Gunneridae</taxon>
        <taxon>Pentapetalae</taxon>
        <taxon>asterids</taxon>
        <taxon>campanulids</taxon>
        <taxon>Asterales</taxon>
        <taxon>Asteraceae</taxon>
        <taxon>Asteroideae</taxon>
        <taxon>Anthemideae</taxon>
        <taxon>Anthemidinae</taxon>
        <taxon>Tanacetum</taxon>
    </lineage>
</organism>
<evidence type="ECO:0000313" key="2">
    <source>
        <dbReference type="EMBL" id="GFA51160.1"/>
    </source>
</evidence>
<protein>
    <recommendedName>
        <fullName evidence="3">DUF4283 domain-containing protein</fullName>
    </recommendedName>
</protein>
<sequence length="355" mass="39520">PGRGGKKNNNKQGNGLPGFVMDHASFPPLLEHMPSSSSGVFWVEQLLLQRLLGMTVVLNGSAIKNGSEQVGNVVPSLYATKLRPTFSTMANLWKLEANVTNDANYDVWLPLDSVLGVNDKMKNSLYQYFIGKRLAFPVVGWNWTSERNYCGISVKPPHCSTCLISCHSLDDCSKAPKRVVNKMDKGKGGSSRGYDEGFVKVKKKKSSSNNGGNKNFKHVSVKPEHYYRPKAKQSTKESNQKTTPYEVETGNKAFTSGVQEECQSSKSLVENINMFEKQLLDGECVLVDNDGKPLKKVDHSGQDSGDETESIDNEMASHLASKPSRVGYDIKSLLEQWRETYVNNDHDSYDDDMYE</sequence>
<gene>
    <name evidence="2" type="ORF">Tci_623132</name>
</gene>
<reference evidence="2" key="1">
    <citation type="journal article" date="2019" name="Sci. Rep.">
        <title>Draft genome of Tanacetum cinerariifolium, the natural source of mosquito coil.</title>
        <authorList>
            <person name="Yamashiro T."/>
            <person name="Shiraishi A."/>
            <person name="Satake H."/>
            <person name="Nakayama K."/>
        </authorList>
    </citation>
    <scope>NUCLEOTIDE SEQUENCE</scope>
</reference>